<accession>A0A8H4YUW4</accession>
<dbReference type="Gene3D" id="3.10.310.70">
    <property type="match status" value="1"/>
</dbReference>
<dbReference type="InterPro" id="IPR011059">
    <property type="entry name" value="Metal-dep_hydrolase_composite"/>
</dbReference>
<dbReference type="PANTHER" id="PTHR22642">
    <property type="entry name" value="IMIDAZOLONEPROPIONASE"/>
    <property type="match status" value="1"/>
</dbReference>
<protein>
    <recommendedName>
        <fullName evidence="1">Amidohydrolase 3 domain-containing protein</fullName>
    </recommendedName>
</protein>
<dbReference type="Gene3D" id="2.30.40.10">
    <property type="entry name" value="Urease, subunit C, domain 1"/>
    <property type="match status" value="1"/>
</dbReference>
<dbReference type="AlphaFoldDB" id="A0A8H4YUW4"/>
<dbReference type="Proteomes" id="UP000573603">
    <property type="component" value="Unassembled WGS sequence"/>
</dbReference>
<dbReference type="PANTHER" id="PTHR22642:SF2">
    <property type="entry name" value="PROTEIN LONG AFTER FAR-RED 3"/>
    <property type="match status" value="1"/>
</dbReference>
<evidence type="ECO:0000313" key="3">
    <source>
        <dbReference type="Proteomes" id="UP000573603"/>
    </source>
</evidence>
<organism evidence="2 3">
    <name type="scientific">Fusarium anthophilum</name>
    <dbReference type="NCBI Taxonomy" id="48485"/>
    <lineage>
        <taxon>Eukaryota</taxon>
        <taxon>Fungi</taxon>
        <taxon>Dikarya</taxon>
        <taxon>Ascomycota</taxon>
        <taxon>Pezizomycotina</taxon>
        <taxon>Sordariomycetes</taxon>
        <taxon>Hypocreomycetidae</taxon>
        <taxon>Hypocreales</taxon>
        <taxon>Nectriaceae</taxon>
        <taxon>Fusarium</taxon>
        <taxon>Fusarium fujikuroi species complex</taxon>
    </lineage>
</organism>
<dbReference type="Pfam" id="PF07969">
    <property type="entry name" value="Amidohydro_3"/>
    <property type="match status" value="1"/>
</dbReference>
<evidence type="ECO:0000259" key="1">
    <source>
        <dbReference type="Pfam" id="PF07969"/>
    </source>
</evidence>
<evidence type="ECO:0000313" key="2">
    <source>
        <dbReference type="EMBL" id="KAF5234391.1"/>
    </source>
</evidence>
<dbReference type="InterPro" id="IPR013108">
    <property type="entry name" value="Amidohydro_3"/>
</dbReference>
<dbReference type="InterPro" id="IPR032466">
    <property type="entry name" value="Metal_Hydrolase"/>
</dbReference>
<gene>
    <name evidence="2" type="ORF">FANTH_12145</name>
</gene>
<sequence>MAEPDSKTTVFTGGTVRIDENTIAEAIAVRDGRVLHFGDRHAVLQDNPGAMEVDISGSVMIPGLIDTHPHMLHFALFQAPLVDLRKATSWEFIVRAIRDRANATPQGEWIMTTPVGDDENYFIKESWRDLPEGALPDAATLDLATSTHPVLIQAWAPQNPNIAVLNTAAIKKLGLDGPLPDSHGQITLERNLVGELTGRIMGAVNNIYTGLSEEWASIWNQIPFLQPDLLSSVIGAAMEQQNLQGVTTIYEGHCMDTHQIEFYKALNDTGKLTVRVMSAPDVLGTVFAARPLDETELVKDLDAAVEVQGDFGDMLKVNGFCLVPTGPGYNGVMIMKDPYKGPSGSMVRGRWVVDPDLVEKAMRWGKERGLRVNIGGGGLGENDTLLDILDKLRGEGVITGEERWIIQHGFFMDQSQAERYSAHGFQATVCPGFTYGKAGMYAERMGDHVLEHLGAFRRMIDAGIDVAGSSDWGPRSPFKHMSLAVLHEIGKGDRRNDGPAQAVTQREAYAMWGRQAAKVLGWPNIGDLHPGSHADMVLLDRDPVKCPIQDLAATKVIGTWLGGRLVAGALV</sequence>
<proteinExistence type="predicted"/>
<dbReference type="EMBL" id="JABEVY010000385">
    <property type="protein sequence ID" value="KAF5234391.1"/>
    <property type="molecule type" value="Genomic_DNA"/>
</dbReference>
<dbReference type="Gene3D" id="3.20.20.140">
    <property type="entry name" value="Metal-dependent hydrolases"/>
    <property type="match status" value="1"/>
</dbReference>
<keyword evidence="3" id="KW-1185">Reference proteome</keyword>
<dbReference type="SUPFAM" id="SSF51338">
    <property type="entry name" value="Composite domain of metallo-dependent hydrolases"/>
    <property type="match status" value="1"/>
</dbReference>
<name>A0A8H4YUW4_9HYPO</name>
<dbReference type="SUPFAM" id="SSF51556">
    <property type="entry name" value="Metallo-dependent hydrolases"/>
    <property type="match status" value="1"/>
</dbReference>
<comment type="caution">
    <text evidence="2">The sequence shown here is derived from an EMBL/GenBank/DDBJ whole genome shotgun (WGS) entry which is preliminary data.</text>
</comment>
<dbReference type="GO" id="GO:0016810">
    <property type="term" value="F:hydrolase activity, acting on carbon-nitrogen (but not peptide) bonds"/>
    <property type="evidence" value="ECO:0007669"/>
    <property type="project" value="InterPro"/>
</dbReference>
<reference evidence="2 3" key="1">
    <citation type="journal article" date="2020" name="BMC Genomics">
        <title>Correction to: Identification and distribution of gene clusters required for synthesis of sphingolipid metabolism inhibitors in diverse species of the filamentous fungus Fusarium.</title>
        <authorList>
            <person name="Kim H.S."/>
            <person name="Lohmar J.M."/>
            <person name="Busman M."/>
            <person name="Brown D.W."/>
            <person name="Naumann T.A."/>
            <person name="Divon H.H."/>
            <person name="Lysoe E."/>
            <person name="Uhlig S."/>
            <person name="Proctor R.H."/>
        </authorList>
    </citation>
    <scope>NUCLEOTIDE SEQUENCE [LARGE SCALE GENOMIC DNA]</scope>
    <source>
        <strain evidence="2 3">NRRL 25214</strain>
    </source>
</reference>
<feature type="domain" description="Amidohydrolase 3" evidence="1">
    <location>
        <begin position="52"/>
        <end position="566"/>
    </location>
</feature>